<dbReference type="RefSeq" id="WP_179260134.1">
    <property type="nucleotide sequence ID" value="NZ_CP058601.1"/>
</dbReference>
<keyword evidence="2" id="KW-0804">Transcription</keyword>
<dbReference type="Pfam" id="PF04967">
    <property type="entry name" value="HTH_10"/>
    <property type="match status" value="1"/>
</dbReference>
<protein>
    <submittedName>
        <fullName evidence="4">Helix-turn-helix domain-containing protein</fullName>
    </submittedName>
</protein>
<evidence type="ECO:0000313" key="4">
    <source>
        <dbReference type="EMBL" id="QLG48395.1"/>
    </source>
</evidence>
<accession>A0A7D5H612</accession>
<dbReference type="PANTHER" id="PTHR34236">
    <property type="entry name" value="DIMETHYL SULFOXIDE REDUCTASE TRANSCRIPTIONAL ACTIVATOR"/>
    <property type="match status" value="1"/>
</dbReference>
<dbReference type="OrthoDB" id="51502at2157"/>
<evidence type="ECO:0000259" key="3">
    <source>
        <dbReference type="Pfam" id="PF04967"/>
    </source>
</evidence>
<evidence type="ECO:0000256" key="2">
    <source>
        <dbReference type="ARBA" id="ARBA00023163"/>
    </source>
</evidence>
<feature type="domain" description="HTH bat-type" evidence="3">
    <location>
        <begin position="152"/>
        <end position="203"/>
    </location>
</feature>
<reference evidence="4 5" key="1">
    <citation type="submission" date="2020-07" db="EMBL/GenBank/DDBJ databases">
        <authorList>
            <person name="Cui H."/>
        </authorList>
    </citation>
    <scope>NUCLEOTIDE SEQUENCE [LARGE SCALE GENOMIC DNA]</scope>
    <source>
        <strain evidence="4 5">YPL8</strain>
    </source>
</reference>
<dbReference type="KEGG" id="haly:HYG82_05810"/>
<proteinExistence type="predicted"/>
<evidence type="ECO:0000313" key="5">
    <source>
        <dbReference type="Proteomes" id="UP000509241"/>
    </source>
</evidence>
<keyword evidence="1" id="KW-0805">Transcription regulation</keyword>
<evidence type="ECO:0000256" key="1">
    <source>
        <dbReference type="ARBA" id="ARBA00023015"/>
    </source>
</evidence>
<dbReference type="AlphaFoldDB" id="A0A7D5H612"/>
<gene>
    <name evidence="4" type="ORF">HYG82_05810</name>
</gene>
<dbReference type="InterPro" id="IPR007050">
    <property type="entry name" value="HTH_bacterioopsin"/>
</dbReference>
<organism evidence="4 5">
    <name type="scientific">Natrinema halophilum</name>
    <dbReference type="NCBI Taxonomy" id="1699371"/>
    <lineage>
        <taxon>Archaea</taxon>
        <taxon>Methanobacteriati</taxon>
        <taxon>Methanobacteriota</taxon>
        <taxon>Stenosarchaea group</taxon>
        <taxon>Halobacteria</taxon>
        <taxon>Halobacteriales</taxon>
        <taxon>Natrialbaceae</taxon>
        <taxon>Natrinema</taxon>
    </lineage>
</organism>
<dbReference type="Proteomes" id="UP000509241">
    <property type="component" value="Chromosome"/>
</dbReference>
<name>A0A7D5H612_9EURY</name>
<keyword evidence="5" id="KW-1185">Reference proteome</keyword>
<dbReference type="EMBL" id="CP058601">
    <property type="protein sequence ID" value="QLG48395.1"/>
    <property type="molecule type" value="Genomic_DNA"/>
</dbReference>
<dbReference type="PANTHER" id="PTHR34236:SF1">
    <property type="entry name" value="DIMETHYL SULFOXIDE REDUCTASE TRANSCRIPTIONAL ACTIVATOR"/>
    <property type="match status" value="1"/>
</dbReference>
<dbReference type="GeneID" id="56032787"/>
<sequence>MPRARLSISLPDDVWIQQVSTAHPETEFEVVTALAGERAGIALINVTTDDPLPVLTAIEQQSNVVNLELLWKQAETALLQVEATSSPLLLPLWEAGIPIRLPFSIRNGTATWELVTSASRFSALGTALEEAGIGFELESVSEIGTTEADRLLTNRQREAVATALDAGYYETPREATLTDVADMLAISKATCSEILHRAEGNIISWFAEEEFDMGTGT</sequence>